<keyword evidence="1" id="KW-0595">Phospholipid degradation</keyword>
<keyword evidence="1 2" id="KW-0472">Membrane</keyword>
<comment type="caution">
    <text evidence="4">The sequence shown here is derived from an EMBL/GenBank/DDBJ whole genome shotgun (WGS) entry which is preliminary data.</text>
</comment>
<proteinExistence type="predicted"/>
<feature type="transmembrane region" description="Helical" evidence="2">
    <location>
        <begin position="138"/>
        <end position="163"/>
    </location>
</feature>
<feature type="transmembrane region" description="Helical" evidence="2">
    <location>
        <begin position="81"/>
        <end position="101"/>
    </location>
</feature>
<keyword evidence="1" id="KW-0997">Cell inner membrane</keyword>
<keyword evidence="1" id="KW-0479">Metal-binding</keyword>
<dbReference type="AlphaFoldDB" id="A0A520MZP8"/>
<dbReference type="SUPFAM" id="SSF101307">
    <property type="entry name" value="YutG-like"/>
    <property type="match status" value="1"/>
</dbReference>
<keyword evidence="1" id="KW-0460">Magnesium</keyword>
<evidence type="ECO:0000256" key="1">
    <source>
        <dbReference type="PIRNR" id="PIRNR006162"/>
    </source>
</evidence>
<protein>
    <recommendedName>
        <fullName evidence="1">Phosphatidylglycerophosphatase A</fullName>
        <ecNumber evidence="1">3.1.3.27</ecNumber>
    </recommendedName>
    <alternativeName>
        <fullName evidence="1">Phosphatidylglycerolphosphate phosphatase A</fullName>
    </alternativeName>
</protein>
<organism evidence="4 5">
    <name type="scientific">SAR86 cluster bacterium</name>
    <dbReference type="NCBI Taxonomy" id="2030880"/>
    <lineage>
        <taxon>Bacteria</taxon>
        <taxon>Pseudomonadati</taxon>
        <taxon>Pseudomonadota</taxon>
        <taxon>Gammaproteobacteria</taxon>
        <taxon>SAR86 cluster</taxon>
    </lineage>
</organism>
<feature type="transmembrane region" description="Helical" evidence="2">
    <location>
        <begin position="107"/>
        <end position="126"/>
    </location>
</feature>
<evidence type="ECO:0000256" key="2">
    <source>
        <dbReference type="SAM" id="Phobius"/>
    </source>
</evidence>
<gene>
    <name evidence="4" type="ORF">EVA93_03895</name>
</gene>
<dbReference type="Proteomes" id="UP000318710">
    <property type="component" value="Unassembled WGS sequence"/>
</dbReference>
<keyword evidence="2" id="KW-1133">Transmembrane helix</keyword>
<keyword evidence="1" id="KW-1208">Phospholipid metabolism</keyword>
<keyword evidence="1" id="KW-1003">Cell membrane</keyword>
<feature type="transmembrane region" description="Helical" evidence="2">
    <location>
        <begin position="12"/>
        <end position="39"/>
    </location>
</feature>
<dbReference type="GO" id="GO:0005886">
    <property type="term" value="C:plasma membrane"/>
    <property type="evidence" value="ECO:0007669"/>
    <property type="project" value="UniProtKB-SubCell"/>
</dbReference>
<reference evidence="4 5" key="1">
    <citation type="submission" date="2019-02" db="EMBL/GenBank/DDBJ databases">
        <title>Prokaryotic population dynamics and viral predation in marine succession experiment using metagenomics: the confinement effect.</title>
        <authorList>
            <person name="Haro-Moreno J.M."/>
            <person name="Rodriguez-Valera F."/>
            <person name="Lopez-Perez M."/>
        </authorList>
    </citation>
    <scope>NUCLEOTIDE SEQUENCE [LARGE SCALE GENOMIC DNA]</scope>
    <source>
        <strain evidence="4">MED-G160</strain>
    </source>
</reference>
<feature type="domain" description="YutG/PgpA" evidence="3">
    <location>
        <begin position="13"/>
        <end position="158"/>
    </location>
</feature>
<keyword evidence="1 2" id="KW-0812">Transmembrane</keyword>
<dbReference type="Pfam" id="PF04608">
    <property type="entry name" value="PgpA"/>
    <property type="match status" value="1"/>
</dbReference>
<keyword evidence="1" id="KW-0378">Hydrolase</keyword>
<comment type="cofactor">
    <cofactor evidence="1">
        <name>Mg(2+)</name>
        <dbReference type="ChEBI" id="CHEBI:18420"/>
    </cofactor>
</comment>
<dbReference type="PANTHER" id="PTHR36305">
    <property type="entry name" value="PHOSPHATIDYLGLYCEROPHOSPHATASE A"/>
    <property type="match status" value="1"/>
</dbReference>
<dbReference type="PANTHER" id="PTHR36305:SF1">
    <property type="entry name" value="PHOSPHATIDYLGLYCEROPHOSPHATASE A"/>
    <property type="match status" value="1"/>
</dbReference>
<dbReference type="InterPro" id="IPR026037">
    <property type="entry name" value="PgpA"/>
</dbReference>
<comment type="subcellular location">
    <subcellularLocation>
        <location evidence="1">Cell inner membrane</location>
        <topology evidence="1">Multi-pass membrane protein</topology>
    </subcellularLocation>
</comment>
<dbReference type="EMBL" id="SHBF01000024">
    <property type="protein sequence ID" value="RZO26646.1"/>
    <property type="molecule type" value="Genomic_DNA"/>
</dbReference>
<comment type="pathway">
    <text evidence="1">Phospholipid metabolism; phosphatidylglycerol biosynthesis; phosphatidylglycerol from CDP-diacylglycerol: step 2/2.</text>
</comment>
<dbReference type="GO" id="GO:0008962">
    <property type="term" value="F:phosphatidylglycerophosphatase activity"/>
    <property type="evidence" value="ECO:0007669"/>
    <property type="project" value="UniProtKB-EC"/>
</dbReference>
<keyword evidence="1" id="KW-0442">Lipid degradation</keyword>
<dbReference type="EC" id="3.1.3.27" evidence="1"/>
<dbReference type="CDD" id="cd06971">
    <property type="entry name" value="PgpA"/>
    <property type="match status" value="1"/>
</dbReference>
<keyword evidence="1" id="KW-0443">Lipid metabolism</keyword>
<dbReference type="InterPro" id="IPR036681">
    <property type="entry name" value="PgpA-like_sf"/>
</dbReference>
<feature type="transmembrane region" description="Helical" evidence="2">
    <location>
        <begin position="45"/>
        <end position="69"/>
    </location>
</feature>
<dbReference type="InterPro" id="IPR007686">
    <property type="entry name" value="YutG/PgpA"/>
</dbReference>
<sequence>MQKFPNLKDPYHFLATLGGLGLSPIGPGTVGSIFGWLIFIAISHFISAIALIILTTFIIIFSVFISSIVTKDLIEKDHKSIVIDELAGIWVAMIPVIFIASSQYERSIYALLALIIFRIFDISKPFPISYIDKNFKNGLGVVFDDLIAAIFAAIFASLITIYLI</sequence>
<name>A0A520MZP8_9GAMM</name>
<comment type="catalytic activity">
    <reaction evidence="1">
        <text>a 1,2-diacyl-sn-glycero-3-phospho-(1'-sn-glycero-3'-phosphate) + H2O = a 1,2-diacyl-sn-glycero-3-phospho-(1'-sn-glycerol) + phosphate</text>
        <dbReference type="Rhea" id="RHEA:33751"/>
        <dbReference type="ChEBI" id="CHEBI:15377"/>
        <dbReference type="ChEBI" id="CHEBI:43474"/>
        <dbReference type="ChEBI" id="CHEBI:60110"/>
        <dbReference type="ChEBI" id="CHEBI:64716"/>
        <dbReference type="EC" id="3.1.3.27"/>
    </reaction>
</comment>
<evidence type="ECO:0000259" key="3">
    <source>
        <dbReference type="Pfam" id="PF04608"/>
    </source>
</evidence>
<evidence type="ECO:0000313" key="5">
    <source>
        <dbReference type="Proteomes" id="UP000318710"/>
    </source>
</evidence>
<dbReference type="UniPathway" id="UPA00084">
    <property type="reaction ID" value="UER00504"/>
</dbReference>
<dbReference type="GO" id="GO:0046872">
    <property type="term" value="F:metal ion binding"/>
    <property type="evidence" value="ECO:0007669"/>
    <property type="project" value="UniProtKB-KW"/>
</dbReference>
<dbReference type="GO" id="GO:0009395">
    <property type="term" value="P:phospholipid catabolic process"/>
    <property type="evidence" value="ECO:0007669"/>
    <property type="project" value="UniProtKB-KW"/>
</dbReference>
<dbReference type="PIRSF" id="PIRSF006162">
    <property type="entry name" value="PgpA"/>
    <property type="match status" value="1"/>
</dbReference>
<accession>A0A520MZP8</accession>
<comment type="function">
    <text evidence="1">Lipid phosphatase which dephosphorylates phosphatidylglycerophosphate (PGP) to phosphatidylglycerol (PG).</text>
</comment>
<evidence type="ECO:0000313" key="4">
    <source>
        <dbReference type="EMBL" id="RZO26646.1"/>
    </source>
</evidence>
<dbReference type="GO" id="GO:0006655">
    <property type="term" value="P:phosphatidylglycerol biosynthetic process"/>
    <property type="evidence" value="ECO:0007669"/>
    <property type="project" value="UniProtKB-UniPathway"/>
</dbReference>